<dbReference type="Proteomes" id="UP001160142">
    <property type="component" value="Unassembled WGS sequence"/>
</dbReference>
<sequence length="189" mass="21363">MWWSANKARYESSVREPAEALAGELEPEFGGLKIFRPHRDVRFSADKRPYKEHLGLVSSRMNEPALYFQLSAEGVMVGGGLYQPDRDRLARFRALLDDPASAEDVLHAVEETKRAGFELLVEGALATAPRGFSVEHPHIELLRLKHLAIGKRLDRRDVPTDSTLIEIVSEAWSVVERWNQWLSTSVTAE</sequence>
<name>A0ABT6KNA3_9MICO</name>
<dbReference type="EMBL" id="JARXVQ010000001">
    <property type="protein sequence ID" value="MDH6181492.1"/>
    <property type="molecule type" value="Genomic_DNA"/>
</dbReference>
<organism evidence="1 2">
    <name type="scientific">Antiquaquibacter oligotrophicus</name>
    <dbReference type="NCBI Taxonomy" id="2880260"/>
    <lineage>
        <taxon>Bacteria</taxon>
        <taxon>Bacillati</taxon>
        <taxon>Actinomycetota</taxon>
        <taxon>Actinomycetes</taxon>
        <taxon>Micrococcales</taxon>
        <taxon>Microbacteriaceae</taxon>
        <taxon>Antiquaquibacter</taxon>
    </lineage>
</organism>
<protein>
    <submittedName>
        <fullName evidence="1">Uncharacterized protein (TIGR02453 family)</fullName>
    </submittedName>
</protein>
<dbReference type="Pfam" id="PF09365">
    <property type="entry name" value="DUF2461"/>
    <property type="match status" value="1"/>
</dbReference>
<keyword evidence="2" id="KW-1185">Reference proteome</keyword>
<proteinExistence type="predicted"/>
<comment type="caution">
    <text evidence="1">The sequence shown here is derived from an EMBL/GenBank/DDBJ whole genome shotgun (WGS) entry which is preliminary data.</text>
</comment>
<evidence type="ECO:0000313" key="1">
    <source>
        <dbReference type="EMBL" id="MDH6181492.1"/>
    </source>
</evidence>
<reference evidence="1 2" key="1">
    <citation type="submission" date="2023-04" db="EMBL/GenBank/DDBJ databases">
        <title>Genome Encyclopedia of Bacteria and Archaea VI: Functional Genomics of Type Strains.</title>
        <authorList>
            <person name="Whitman W."/>
        </authorList>
    </citation>
    <scope>NUCLEOTIDE SEQUENCE [LARGE SCALE GENOMIC DNA]</scope>
    <source>
        <strain evidence="1 2">SG_E_30_P1</strain>
    </source>
</reference>
<dbReference type="PANTHER" id="PTHR36452">
    <property type="entry name" value="CHROMOSOME 12, WHOLE GENOME SHOTGUN SEQUENCE"/>
    <property type="match status" value="1"/>
</dbReference>
<dbReference type="PANTHER" id="PTHR36452:SF1">
    <property type="entry name" value="DUF2461 DOMAIN-CONTAINING PROTEIN"/>
    <property type="match status" value="1"/>
</dbReference>
<evidence type="ECO:0000313" key="2">
    <source>
        <dbReference type="Proteomes" id="UP001160142"/>
    </source>
</evidence>
<dbReference type="InterPro" id="IPR012808">
    <property type="entry name" value="CHP02453"/>
</dbReference>
<accession>A0ABT6KNA3</accession>
<dbReference type="PIRSF" id="PIRSF028451">
    <property type="entry name" value="UCP028451"/>
    <property type="match status" value="1"/>
</dbReference>
<dbReference type="NCBIfam" id="TIGR02453">
    <property type="entry name" value="TIGR02453 family protein"/>
    <property type="match status" value="1"/>
</dbReference>
<dbReference type="RefSeq" id="WP_322133805.1">
    <property type="nucleotide sequence ID" value="NZ_CP085036.1"/>
</dbReference>
<gene>
    <name evidence="1" type="ORF">M2152_001674</name>
</gene>
<dbReference type="InterPro" id="IPR015996">
    <property type="entry name" value="UCP028451"/>
</dbReference>